<gene>
    <name evidence="1" type="ORF">OF897_15950</name>
</gene>
<accession>A0ABT3XUR3</accession>
<evidence type="ECO:0000313" key="1">
    <source>
        <dbReference type="EMBL" id="MCX8525408.1"/>
    </source>
</evidence>
<name>A0ABT3XUR3_9FLAO</name>
<protein>
    <submittedName>
        <fullName evidence="1">Uncharacterized protein</fullName>
    </submittedName>
</protein>
<dbReference type="Proteomes" id="UP001073122">
    <property type="component" value="Unassembled WGS sequence"/>
</dbReference>
<dbReference type="RefSeq" id="WP_267266668.1">
    <property type="nucleotide sequence ID" value="NZ_JAOVZW010000019.1"/>
</dbReference>
<sequence length="247" mass="29223">MKNTLLFIFLCYFGIATSQTIHDKTFHNVIIIENDDVISNEKDYMLRFPIKTTKGTLIIFNNCSYLPAKTFFKKESFLEKQNKIILITPDWNYLKSIRDSDRKTGYHSTPVRQNKMYQIDRVKNTVDSITIIEEYLEKPNTYNFAKSYSKDFKPIYIEECSNKNGLVNNVKNFEKENNISVTSLINQNSSSNKKNNCMVLTFDYNNYDYQQRVNFINLLRHLNDDKNKYYPKVFLPIKLSDGNKERL</sequence>
<reference evidence="1" key="1">
    <citation type="submission" date="2022-10" db="EMBL/GenBank/DDBJ databases">
        <title>Chryseobacterium sp. nov., a novel bacterial species.</title>
        <authorList>
            <person name="Cao Y."/>
        </authorList>
    </citation>
    <scope>NUCLEOTIDE SEQUENCE</scope>
    <source>
        <strain evidence="1">CCTCC AB2015118</strain>
    </source>
</reference>
<dbReference type="EMBL" id="JAOVZW010000019">
    <property type="protein sequence ID" value="MCX8525408.1"/>
    <property type="molecule type" value="Genomic_DNA"/>
</dbReference>
<comment type="caution">
    <text evidence="1">The sequence shown here is derived from an EMBL/GenBank/DDBJ whole genome shotgun (WGS) entry which is preliminary data.</text>
</comment>
<keyword evidence="2" id="KW-1185">Reference proteome</keyword>
<evidence type="ECO:0000313" key="2">
    <source>
        <dbReference type="Proteomes" id="UP001073122"/>
    </source>
</evidence>
<organism evidence="1 2">
    <name type="scientific">Chryseobacterium formosus</name>
    <dbReference type="NCBI Taxonomy" id="1537363"/>
    <lineage>
        <taxon>Bacteria</taxon>
        <taxon>Pseudomonadati</taxon>
        <taxon>Bacteroidota</taxon>
        <taxon>Flavobacteriia</taxon>
        <taxon>Flavobacteriales</taxon>
        <taxon>Weeksellaceae</taxon>
        <taxon>Chryseobacterium group</taxon>
        <taxon>Chryseobacterium</taxon>
    </lineage>
</organism>
<proteinExistence type="predicted"/>